<accession>A0A017RXZ6</accession>
<dbReference type="Gene3D" id="3.90.550.10">
    <property type="entry name" value="Spore Coat Polysaccharide Biosynthesis Protein SpsA, Chain A"/>
    <property type="match status" value="1"/>
</dbReference>
<organism evidence="5 6">
    <name type="scientific">Fervidicella metallireducens AeB</name>
    <dbReference type="NCBI Taxonomy" id="1403537"/>
    <lineage>
        <taxon>Bacteria</taxon>
        <taxon>Bacillati</taxon>
        <taxon>Bacillota</taxon>
        <taxon>Clostridia</taxon>
        <taxon>Eubacteriales</taxon>
        <taxon>Clostridiaceae</taxon>
        <taxon>Fervidicella</taxon>
    </lineage>
</organism>
<feature type="transmembrane region" description="Helical" evidence="4">
    <location>
        <begin position="331"/>
        <end position="355"/>
    </location>
</feature>
<dbReference type="SUPFAM" id="SSF53448">
    <property type="entry name" value="Nucleotide-diphospho-sugar transferases"/>
    <property type="match status" value="1"/>
</dbReference>
<keyword evidence="6" id="KW-1185">Reference proteome</keyword>
<dbReference type="PANTHER" id="PTHR43630">
    <property type="entry name" value="POLY-BETA-1,6-N-ACETYL-D-GLUCOSAMINE SYNTHASE"/>
    <property type="match status" value="1"/>
</dbReference>
<keyword evidence="3 5" id="KW-0808">Transferase</keyword>
<gene>
    <name evidence="5" type="ORF">Q428_01005</name>
</gene>
<reference evidence="5 6" key="1">
    <citation type="journal article" date="2014" name="Genome Announc.">
        <title>Draft Genome Sequence of Fervidicella metallireducens Strain AeBT, an Iron-Reducing Thermoanaerobe from the Great Artesian Basin.</title>
        <authorList>
            <person name="Patel B.K."/>
        </authorList>
    </citation>
    <scope>NUCLEOTIDE SEQUENCE [LARGE SCALE GENOMIC DNA]</scope>
    <source>
        <strain evidence="5 6">AeB</strain>
    </source>
</reference>
<keyword evidence="2" id="KW-0328">Glycosyltransferase</keyword>
<feature type="transmembrane region" description="Helical" evidence="4">
    <location>
        <begin position="303"/>
        <end position="325"/>
    </location>
</feature>
<protein>
    <submittedName>
        <fullName evidence="5">Glycosyl transferase</fullName>
    </submittedName>
</protein>
<evidence type="ECO:0000256" key="4">
    <source>
        <dbReference type="SAM" id="Phobius"/>
    </source>
</evidence>
<sequence>MFLYSIYQYLSYFVFVYPLIMSIVWIVGGIYFWSNFENKAPLNLNEIKDWPPVTILVPCHNEEAVIRKTCERLRYLNYLDYQVIFIDDASSDATSNIISEFIGDIAYFHLLSLKKNLGKAGALNKALSYVNTPFVLVLDADTILLNLSLKWLVAPFYFNTKLAAVTGNPLPLNRSNLLSKFQTAEFMSIIGLIKRCQSFWGKIFTVSGCITLYSTSALKNVGGFSSYTATEDIDVSWKLQRLSYEIWFQPEAIAYIQVPTKFKEYIKQRKRWALGGWHLLRTHKSVFTEKENKKLWTIYLETVAAYLWAFCFVIVFSIDIILFVIRNHNPVNLFGWTASILCFICVLQMLIAIFINLRYDKSLIKSIFWIPWYPLIFFSVGAFLVVSTFIKGLFGSLENSGKWNSPERDVNK</sequence>
<evidence type="ECO:0000313" key="6">
    <source>
        <dbReference type="Proteomes" id="UP000019681"/>
    </source>
</evidence>
<keyword evidence="4" id="KW-1133">Transmembrane helix</keyword>
<evidence type="ECO:0000256" key="1">
    <source>
        <dbReference type="ARBA" id="ARBA00006739"/>
    </source>
</evidence>
<comment type="caution">
    <text evidence="5">The sequence shown here is derived from an EMBL/GenBank/DDBJ whole genome shotgun (WGS) entry which is preliminary data.</text>
</comment>
<dbReference type="GO" id="GO:0016757">
    <property type="term" value="F:glycosyltransferase activity"/>
    <property type="evidence" value="ECO:0007669"/>
    <property type="project" value="UniProtKB-KW"/>
</dbReference>
<evidence type="ECO:0000256" key="3">
    <source>
        <dbReference type="ARBA" id="ARBA00022679"/>
    </source>
</evidence>
<feature type="transmembrane region" description="Helical" evidence="4">
    <location>
        <begin position="12"/>
        <end position="33"/>
    </location>
</feature>
<feature type="transmembrane region" description="Helical" evidence="4">
    <location>
        <begin position="367"/>
        <end position="390"/>
    </location>
</feature>
<keyword evidence="4" id="KW-0472">Membrane</keyword>
<dbReference type="EMBL" id="AZQP01000002">
    <property type="protein sequence ID" value="EYE89633.1"/>
    <property type="molecule type" value="Genomic_DNA"/>
</dbReference>
<proteinExistence type="inferred from homology"/>
<dbReference type="Proteomes" id="UP000019681">
    <property type="component" value="Unassembled WGS sequence"/>
</dbReference>
<comment type="similarity">
    <text evidence="1">Belongs to the glycosyltransferase 2 family.</text>
</comment>
<dbReference type="STRING" id="1403537.Q428_01005"/>
<dbReference type="CDD" id="cd06423">
    <property type="entry name" value="CESA_like"/>
    <property type="match status" value="1"/>
</dbReference>
<evidence type="ECO:0000256" key="2">
    <source>
        <dbReference type="ARBA" id="ARBA00022676"/>
    </source>
</evidence>
<dbReference type="Pfam" id="PF13641">
    <property type="entry name" value="Glyco_tranf_2_3"/>
    <property type="match status" value="1"/>
</dbReference>
<dbReference type="AlphaFoldDB" id="A0A017RXZ6"/>
<keyword evidence="4" id="KW-0812">Transmembrane</keyword>
<dbReference type="PANTHER" id="PTHR43630:SF1">
    <property type="entry name" value="POLY-BETA-1,6-N-ACETYL-D-GLUCOSAMINE SYNTHASE"/>
    <property type="match status" value="1"/>
</dbReference>
<name>A0A017RXZ6_9CLOT</name>
<evidence type="ECO:0000313" key="5">
    <source>
        <dbReference type="EMBL" id="EYE89633.1"/>
    </source>
</evidence>
<dbReference type="InterPro" id="IPR029044">
    <property type="entry name" value="Nucleotide-diphossugar_trans"/>
</dbReference>